<dbReference type="AlphaFoldDB" id="A0A8T1LCE7"/>
<reference evidence="2" key="1">
    <citation type="submission" date="2018-10" db="EMBL/GenBank/DDBJ databases">
        <title>Effector identification in a new, highly contiguous assembly of the strawberry crown rot pathogen Phytophthora cactorum.</title>
        <authorList>
            <person name="Armitage A.D."/>
            <person name="Nellist C.F."/>
            <person name="Bates H."/>
            <person name="Vickerstaff R.J."/>
            <person name="Harrison R.J."/>
        </authorList>
    </citation>
    <scope>NUCLEOTIDE SEQUENCE</scope>
    <source>
        <strain evidence="2">4040</strain>
    </source>
</reference>
<accession>A0A8T1LCE7</accession>
<organism evidence="2 3">
    <name type="scientific">Phytophthora cactorum</name>
    <dbReference type="NCBI Taxonomy" id="29920"/>
    <lineage>
        <taxon>Eukaryota</taxon>
        <taxon>Sar</taxon>
        <taxon>Stramenopiles</taxon>
        <taxon>Oomycota</taxon>
        <taxon>Peronosporomycetes</taxon>
        <taxon>Peronosporales</taxon>
        <taxon>Peronosporaceae</taxon>
        <taxon>Phytophthora</taxon>
    </lineage>
</organism>
<dbReference type="Proteomes" id="UP000736787">
    <property type="component" value="Unassembled WGS sequence"/>
</dbReference>
<dbReference type="EMBL" id="RCMK01000164">
    <property type="protein sequence ID" value="KAG2946177.1"/>
    <property type="molecule type" value="Genomic_DNA"/>
</dbReference>
<gene>
    <name evidence="2" type="ORF">PC117_g7836</name>
</gene>
<evidence type="ECO:0000313" key="3">
    <source>
        <dbReference type="Proteomes" id="UP000736787"/>
    </source>
</evidence>
<feature type="region of interest" description="Disordered" evidence="1">
    <location>
        <begin position="1"/>
        <end position="48"/>
    </location>
</feature>
<evidence type="ECO:0000313" key="2">
    <source>
        <dbReference type="EMBL" id="KAG2946177.1"/>
    </source>
</evidence>
<sequence length="71" mass="8134">MKPNGKGNGTKGATVDRSNTNTRLDGRPRRTATLGQTYEEEEEPELDPVQKEWTLPSHRDLTILWRGRKSR</sequence>
<proteinExistence type="predicted"/>
<evidence type="ECO:0000256" key="1">
    <source>
        <dbReference type="SAM" id="MobiDB-lite"/>
    </source>
</evidence>
<comment type="caution">
    <text evidence="2">The sequence shown here is derived from an EMBL/GenBank/DDBJ whole genome shotgun (WGS) entry which is preliminary data.</text>
</comment>
<protein>
    <submittedName>
        <fullName evidence="2">Uncharacterized protein</fullName>
    </submittedName>
</protein>
<feature type="compositionally biased region" description="Gly residues" evidence="1">
    <location>
        <begin position="1"/>
        <end position="10"/>
    </location>
</feature>
<name>A0A8T1LCE7_9STRA</name>